<evidence type="ECO:0000313" key="6">
    <source>
        <dbReference type="Proteomes" id="UP000198157"/>
    </source>
</evidence>
<dbReference type="Proteomes" id="UP000198157">
    <property type="component" value="Unassembled WGS sequence"/>
</dbReference>
<dbReference type="OrthoDB" id="5801251at2"/>
<dbReference type="Gene3D" id="1.25.40.10">
    <property type="entry name" value="Tetratricopeptide repeat domain"/>
    <property type="match status" value="1"/>
</dbReference>
<keyword evidence="2 3" id="KW-0802">TPR repeat</keyword>
<dbReference type="InterPro" id="IPR038765">
    <property type="entry name" value="Papain-like_cys_pep_sf"/>
</dbReference>
<dbReference type="PANTHER" id="PTHR44858">
    <property type="entry name" value="TETRATRICOPEPTIDE REPEAT PROTEIN 6"/>
    <property type="match status" value="1"/>
</dbReference>
<feature type="signal peptide" evidence="4">
    <location>
        <begin position="1"/>
        <end position="21"/>
    </location>
</feature>
<evidence type="ECO:0000313" key="5">
    <source>
        <dbReference type="EMBL" id="OWQ51523.1"/>
    </source>
</evidence>
<name>A0A246HLC4_STEMA</name>
<organism evidence="5 6">
    <name type="scientific">Stenotrophomonas maltophilia</name>
    <name type="common">Pseudomonas maltophilia</name>
    <name type="synonym">Xanthomonas maltophilia</name>
    <dbReference type="NCBI Taxonomy" id="40324"/>
    <lineage>
        <taxon>Bacteria</taxon>
        <taxon>Pseudomonadati</taxon>
        <taxon>Pseudomonadota</taxon>
        <taxon>Gammaproteobacteria</taxon>
        <taxon>Lysobacterales</taxon>
        <taxon>Lysobacteraceae</taxon>
        <taxon>Stenotrophomonas</taxon>
        <taxon>Stenotrophomonas maltophilia group</taxon>
    </lineage>
</organism>
<feature type="repeat" description="TPR" evidence="3">
    <location>
        <begin position="184"/>
        <end position="217"/>
    </location>
</feature>
<dbReference type="InterPro" id="IPR011990">
    <property type="entry name" value="TPR-like_helical_dom_sf"/>
</dbReference>
<protein>
    <submittedName>
        <fullName evidence="5">UDP-N-acetylglucosamine-peptide N-acetylglucosaminyltransferase</fullName>
    </submittedName>
</protein>
<evidence type="ECO:0000256" key="4">
    <source>
        <dbReference type="SAM" id="SignalP"/>
    </source>
</evidence>
<dbReference type="SUPFAM" id="SSF48452">
    <property type="entry name" value="TPR-like"/>
    <property type="match status" value="1"/>
</dbReference>
<keyword evidence="5" id="KW-0808">Transferase</keyword>
<dbReference type="EMBL" id="NIVS01000040">
    <property type="protein sequence ID" value="OWQ51523.1"/>
    <property type="molecule type" value="Genomic_DNA"/>
</dbReference>
<reference evidence="5 6" key="1">
    <citation type="submission" date="2017-06" db="EMBL/GenBank/DDBJ databases">
        <authorList>
            <person name="Kim H.J."/>
            <person name="Triplett B.A."/>
        </authorList>
    </citation>
    <scope>NUCLEOTIDE SEQUENCE [LARGE SCALE GENOMIC DNA]</scope>
    <source>
        <strain evidence="5 6">13146</strain>
    </source>
</reference>
<dbReference type="SMART" id="SM00028">
    <property type="entry name" value="TPR"/>
    <property type="match status" value="4"/>
</dbReference>
<gene>
    <name evidence="5" type="ORF">CEE60_14500</name>
</gene>
<evidence type="ECO:0000256" key="3">
    <source>
        <dbReference type="PROSITE-ProRule" id="PRU00339"/>
    </source>
</evidence>
<keyword evidence="4" id="KW-0732">Signal</keyword>
<feature type="repeat" description="TPR" evidence="3">
    <location>
        <begin position="218"/>
        <end position="251"/>
    </location>
</feature>
<keyword evidence="5" id="KW-0328">Glycosyltransferase</keyword>
<dbReference type="InterPro" id="IPR050498">
    <property type="entry name" value="Ycf3"/>
</dbReference>
<dbReference type="InterPro" id="IPR019734">
    <property type="entry name" value="TPR_rpt"/>
</dbReference>
<dbReference type="PROSITE" id="PS50005">
    <property type="entry name" value="TPR"/>
    <property type="match status" value="2"/>
</dbReference>
<dbReference type="SUPFAM" id="SSF54001">
    <property type="entry name" value="Cysteine proteinases"/>
    <property type="match status" value="1"/>
</dbReference>
<dbReference type="Pfam" id="PF13432">
    <property type="entry name" value="TPR_16"/>
    <property type="match status" value="1"/>
</dbReference>
<keyword evidence="1" id="KW-0677">Repeat</keyword>
<evidence type="ECO:0000256" key="2">
    <source>
        <dbReference type="ARBA" id="ARBA00022803"/>
    </source>
</evidence>
<sequence length="379" mass="41957">MTACRLLLIMWMAVAATPAWASDTAPAASAAGTSAAALPAPAQILEVPAPLLALLHKRVIDPGYSRERRLQRLVDMIFDAQGLHLAYDPDATHTIAETWQTRRANCLSFTLLFVTLANLAGIDAHVQEVAQVVSWYQASGVIYSVGHVNAGIVLDGRTGTVDLDHNVLYDHLGPQRINRQRTLAHFYNNRGADRMAAGDNDAARAYFQAALGMAPDFVAAWNNLGVLDARIGNLDQARRDYETALRLQPRHGASLSNASALYRRMGDTRQAGLLASRLVRVQRSDPFAQYLFGAQAEQRRDYAAAVRFYRRAVRLYETAHPFHFALARSYFLAGDARRASIEMQRARDLAGENGDALRTRYQAKLDSLQRWRQRGGNAN</sequence>
<dbReference type="PROSITE" id="PS50293">
    <property type="entry name" value="TPR_REGION"/>
    <property type="match status" value="1"/>
</dbReference>
<comment type="caution">
    <text evidence="5">The sequence shown here is derived from an EMBL/GenBank/DDBJ whole genome shotgun (WGS) entry which is preliminary data.</text>
</comment>
<dbReference type="GO" id="GO:0016757">
    <property type="term" value="F:glycosyltransferase activity"/>
    <property type="evidence" value="ECO:0007669"/>
    <property type="project" value="UniProtKB-KW"/>
</dbReference>
<evidence type="ECO:0000256" key="1">
    <source>
        <dbReference type="ARBA" id="ARBA00022737"/>
    </source>
</evidence>
<proteinExistence type="predicted"/>
<dbReference type="AlphaFoldDB" id="A0A246HLC4"/>
<dbReference type="PANTHER" id="PTHR44858:SF1">
    <property type="entry name" value="UDP-N-ACETYLGLUCOSAMINE--PEPTIDE N-ACETYLGLUCOSAMINYLTRANSFERASE SPINDLY-RELATED"/>
    <property type="match status" value="1"/>
</dbReference>
<accession>A0A246HLC4</accession>
<feature type="chain" id="PRO_5012738249" evidence="4">
    <location>
        <begin position="22"/>
        <end position="379"/>
    </location>
</feature>